<dbReference type="RefSeq" id="WP_176763881.1">
    <property type="nucleotide sequence ID" value="NZ_FMYM01000008.1"/>
</dbReference>
<gene>
    <name evidence="2" type="ORF">SAMN05421737_108105</name>
</gene>
<feature type="domain" description="Helicase Helix-turn-helix" evidence="1">
    <location>
        <begin position="252"/>
        <end position="340"/>
    </location>
</feature>
<name>A0A1G6LF01_9BACI</name>
<dbReference type="InterPro" id="IPR036390">
    <property type="entry name" value="WH_DNA-bd_sf"/>
</dbReference>
<keyword evidence="3" id="KW-1185">Reference proteome</keyword>
<dbReference type="InterPro" id="IPR029491">
    <property type="entry name" value="Helicase_HTH"/>
</dbReference>
<accession>A0A1G6LF01</accession>
<reference evidence="3" key="1">
    <citation type="submission" date="2016-09" db="EMBL/GenBank/DDBJ databases">
        <authorList>
            <person name="Varghese N."/>
            <person name="Submissions S."/>
        </authorList>
    </citation>
    <scope>NUCLEOTIDE SEQUENCE [LARGE SCALE GENOMIC DNA]</scope>
    <source>
        <strain evidence="3">25nlg</strain>
    </source>
</reference>
<evidence type="ECO:0000259" key="1">
    <source>
        <dbReference type="Pfam" id="PF14493"/>
    </source>
</evidence>
<dbReference type="SUPFAM" id="SSF46785">
    <property type="entry name" value="Winged helix' DNA-binding domain"/>
    <property type="match status" value="1"/>
</dbReference>
<evidence type="ECO:0000313" key="3">
    <source>
        <dbReference type="Proteomes" id="UP000242662"/>
    </source>
</evidence>
<protein>
    <submittedName>
        <fullName evidence="2">Uncharacterized protein YpbB</fullName>
    </submittedName>
</protein>
<dbReference type="PIRSF" id="PIRSF021350">
    <property type="entry name" value="UCP021350"/>
    <property type="match status" value="1"/>
</dbReference>
<dbReference type="AlphaFoldDB" id="A0A1G6LF01"/>
<dbReference type="EMBL" id="FMYM01000008">
    <property type="protein sequence ID" value="SDC41809.1"/>
    <property type="molecule type" value="Genomic_DNA"/>
</dbReference>
<sequence>MRAQCILWIMLSFRGERSLSAVYHLLQGKRSIQTIYDAHLFQLQRYFGLFPQLSRNILDNHLQVLEQQGYIQMKENDYTLTEKGHTYTMSWRLAHPYIDTIDNWRFGHLERTFWQRLVLLCQSLSHLALHKSFVPIVQTFSVQRFVKGYIRSSSKTVDDLCKQLYEECFTLLSQVATLQAELFVRQLSSAHHIGATLEQLAHLYGKPVDELFVRHKSTCHFILKHVLANKHEYPSLSRLITEEDMQLPMATSTEKTAELLEKGLSIREVAHQRRLKVTTIEDHVVALALLNASFPIDCYVVREKQEQILRVSELEKTLKLKTIRQALNEKVSYFEIRLALTRKEGHSCSHEL</sequence>
<dbReference type="Pfam" id="PF14493">
    <property type="entry name" value="HTH_40"/>
    <property type="match status" value="1"/>
</dbReference>
<dbReference type="STRING" id="1464122.SAMN05421737_108105"/>
<evidence type="ECO:0000313" key="2">
    <source>
        <dbReference type="EMBL" id="SDC41809.1"/>
    </source>
</evidence>
<organism evidence="2 3">
    <name type="scientific">Shouchella lonarensis</name>
    <dbReference type="NCBI Taxonomy" id="1464122"/>
    <lineage>
        <taxon>Bacteria</taxon>
        <taxon>Bacillati</taxon>
        <taxon>Bacillota</taxon>
        <taxon>Bacilli</taxon>
        <taxon>Bacillales</taxon>
        <taxon>Bacillaceae</taxon>
        <taxon>Shouchella</taxon>
    </lineage>
</organism>
<dbReference type="Proteomes" id="UP000242662">
    <property type="component" value="Unassembled WGS sequence"/>
</dbReference>
<proteinExistence type="predicted"/>
<dbReference type="InterPro" id="IPR008308">
    <property type="entry name" value="YpbB-like"/>
</dbReference>